<dbReference type="SMART" id="SM00342">
    <property type="entry name" value="HTH_ARAC"/>
    <property type="match status" value="1"/>
</dbReference>
<feature type="domain" description="HTH araC/xylS-type" evidence="4">
    <location>
        <begin position="175"/>
        <end position="273"/>
    </location>
</feature>
<dbReference type="PANTHER" id="PTHR46796:SF7">
    <property type="entry name" value="ARAC FAMILY TRANSCRIPTIONAL REGULATOR"/>
    <property type="match status" value="1"/>
</dbReference>
<dbReference type="SUPFAM" id="SSF46689">
    <property type="entry name" value="Homeodomain-like"/>
    <property type="match status" value="2"/>
</dbReference>
<proteinExistence type="predicted"/>
<keyword evidence="1" id="KW-0805">Transcription regulation</keyword>
<keyword evidence="3" id="KW-0804">Transcription</keyword>
<sequence>MSNSLWAARGQMLAFEGLDQASQCLGTSRLGGIQMSAPAFNLWIQVRGDGWIESREGRFRMRRGDWMAFEKESAPMVQSGPQGLCIGIVLDSSALESLQSLSDGSLYAGRGRLPTRELRTLFRLWREAAHSDGGVLTVRPLLLQLAYVQRDLAARVRRCPGRSRSRKRQVFGRMQRAHLYLEGNADRVVRISELADLTSFSSWYFSKAFHALYDESPQTLSVRLRLERAALLLRTTSMMVGEVAAATGFDNCCSFARAFKNHHGTPASRYRVAERTARARTTNEIDASA</sequence>
<dbReference type="Gene3D" id="1.10.10.60">
    <property type="entry name" value="Homeodomain-like"/>
    <property type="match status" value="2"/>
</dbReference>
<evidence type="ECO:0000259" key="4">
    <source>
        <dbReference type="PROSITE" id="PS01124"/>
    </source>
</evidence>
<evidence type="ECO:0000256" key="2">
    <source>
        <dbReference type="ARBA" id="ARBA00023125"/>
    </source>
</evidence>
<dbReference type="PANTHER" id="PTHR46796">
    <property type="entry name" value="HTH-TYPE TRANSCRIPTIONAL ACTIVATOR RHAS-RELATED"/>
    <property type="match status" value="1"/>
</dbReference>
<gene>
    <name evidence="5" type="ORF">V3391_08770</name>
</gene>
<reference evidence="5 6" key="1">
    <citation type="submission" date="2024-01" db="EMBL/GenBank/DDBJ databases">
        <title>Novel species of the genus Luteimonas isolated from rivers.</title>
        <authorList>
            <person name="Lu H."/>
        </authorList>
    </citation>
    <scope>NUCLEOTIDE SEQUENCE [LARGE SCALE GENOMIC DNA]</scope>
    <source>
        <strain evidence="5 6">SMYT11W</strain>
    </source>
</reference>
<dbReference type="PROSITE" id="PS00041">
    <property type="entry name" value="HTH_ARAC_FAMILY_1"/>
    <property type="match status" value="1"/>
</dbReference>
<dbReference type="Proteomes" id="UP001358324">
    <property type="component" value="Unassembled WGS sequence"/>
</dbReference>
<evidence type="ECO:0000256" key="3">
    <source>
        <dbReference type="ARBA" id="ARBA00023163"/>
    </source>
</evidence>
<keyword evidence="6" id="KW-1185">Reference proteome</keyword>
<dbReference type="Pfam" id="PF12833">
    <property type="entry name" value="HTH_18"/>
    <property type="match status" value="1"/>
</dbReference>
<evidence type="ECO:0000256" key="1">
    <source>
        <dbReference type="ARBA" id="ARBA00023015"/>
    </source>
</evidence>
<dbReference type="InterPro" id="IPR009057">
    <property type="entry name" value="Homeodomain-like_sf"/>
</dbReference>
<dbReference type="PROSITE" id="PS01124">
    <property type="entry name" value="HTH_ARAC_FAMILY_2"/>
    <property type="match status" value="1"/>
</dbReference>
<organism evidence="5 6">
    <name type="scientific">Luteimonas flava</name>
    <dbReference type="NCBI Taxonomy" id="3115822"/>
    <lineage>
        <taxon>Bacteria</taxon>
        <taxon>Pseudomonadati</taxon>
        <taxon>Pseudomonadota</taxon>
        <taxon>Gammaproteobacteria</taxon>
        <taxon>Lysobacterales</taxon>
        <taxon>Lysobacteraceae</taxon>
        <taxon>Luteimonas</taxon>
    </lineage>
</organism>
<name>A0ABU7WEA0_9GAMM</name>
<evidence type="ECO:0000313" key="5">
    <source>
        <dbReference type="EMBL" id="MEF3082302.1"/>
    </source>
</evidence>
<keyword evidence="2" id="KW-0238">DNA-binding</keyword>
<dbReference type="RefSeq" id="WP_332078053.1">
    <property type="nucleotide sequence ID" value="NZ_JAZHBM010000002.1"/>
</dbReference>
<protein>
    <submittedName>
        <fullName evidence="5">AraC family transcriptional regulator</fullName>
    </submittedName>
</protein>
<dbReference type="EMBL" id="JAZHBM010000002">
    <property type="protein sequence ID" value="MEF3082302.1"/>
    <property type="molecule type" value="Genomic_DNA"/>
</dbReference>
<dbReference type="InterPro" id="IPR018062">
    <property type="entry name" value="HTH_AraC-typ_CS"/>
</dbReference>
<accession>A0ABU7WEA0</accession>
<comment type="caution">
    <text evidence="5">The sequence shown here is derived from an EMBL/GenBank/DDBJ whole genome shotgun (WGS) entry which is preliminary data.</text>
</comment>
<evidence type="ECO:0000313" key="6">
    <source>
        <dbReference type="Proteomes" id="UP001358324"/>
    </source>
</evidence>
<dbReference type="InterPro" id="IPR018060">
    <property type="entry name" value="HTH_AraC"/>
</dbReference>
<dbReference type="InterPro" id="IPR050204">
    <property type="entry name" value="AraC_XylS_family_regulators"/>
</dbReference>